<proteinExistence type="predicted"/>
<evidence type="ECO:0000313" key="1">
    <source>
        <dbReference type="EMBL" id="PSR79265.1"/>
    </source>
</evidence>
<dbReference type="InParanoid" id="A0A2T2ZXX7"/>
<name>A0A2T2ZXX7_9PEZI</name>
<organism evidence="1 2">
    <name type="scientific">Coniella lustricola</name>
    <dbReference type="NCBI Taxonomy" id="2025994"/>
    <lineage>
        <taxon>Eukaryota</taxon>
        <taxon>Fungi</taxon>
        <taxon>Dikarya</taxon>
        <taxon>Ascomycota</taxon>
        <taxon>Pezizomycotina</taxon>
        <taxon>Sordariomycetes</taxon>
        <taxon>Sordariomycetidae</taxon>
        <taxon>Diaporthales</taxon>
        <taxon>Schizoparmaceae</taxon>
        <taxon>Coniella</taxon>
    </lineage>
</organism>
<dbReference type="EMBL" id="KZ678574">
    <property type="protein sequence ID" value="PSR79265.1"/>
    <property type="molecule type" value="Genomic_DNA"/>
</dbReference>
<dbReference type="AlphaFoldDB" id="A0A2T2ZXX7"/>
<protein>
    <submittedName>
        <fullName evidence="1">Uncharacterized protein</fullName>
    </submittedName>
</protein>
<sequence length="182" mass="19754">MSHGNMCTTVLHTLYVGQICDPGQPFTQCSKRRSHCHAFKVQSTGSHCQSRHGAVETQLKLSECLILSACSSQVGRQVPEGVRKIGPLPGEWQDATALDKWRPSFEKAGFDAGLAAAVDHSGLPQMHGFLRLRSDPDPQTSVLHEQAWAPKSGSRTSVVGEQGQAKDDLILIEWRLSVVGNG</sequence>
<reference evidence="1 2" key="1">
    <citation type="journal article" date="2018" name="Mycol. Prog.">
        <title>Coniella lustricola, a new species from submerged detritus.</title>
        <authorList>
            <person name="Raudabaugh D.B."/>
            <person name="Iturriaga T."/>
            <person name="Carver A."/>
            <person name="Mondo S."/>
            <person name="Pangilinan J."/>
            <person name="Lipzen A."/>
            <person name="He G."/>
            <person name="Amirebrahimi M."/>
            <person name="Grigoriev I.V."/>
            <person name="Miller A.N."/>
        </authorList>
    </citation>
    <scope>NUCLEOTIDE SEQUENCE [LARGE SCALE GENOMIC DNA]</scope>
    <source>
        <strain evidence="1 2">B22-T-1</strain>
    </source>
</reference>
<gene>
    <name evidence="1" type="ORF">BD289DRAFT_104117</name>
</gene>
<keyword evidence="2" id="KW-1185">Reference proteome</keyword>
<dbReference type="Proteomes" id="UP000241462">
    <property type="component" value="Unassembled WGS sequence"/>
</dbReference>
<accession>A0A2T2ZXX7</accession>
<evidence type="ECO:0000313" key="2">
    <source>
        <dbReference type="Proteomes" id="UP000241462"/>
    </source>
</evidence>